<dbReference type="RefSeq" id="XP_046063285.1">
    <property type="nucleotide sequence ID" value="XM_046203516.1"/>
</dbReference>
<dbReference type="Proteomes" id="UP000769157">
    <property type="component" value="Unassembled WGS sequence"/>
</dbReference>
<keyword evidence="2" id="KW-1185">Reference proteome</keyword>
<reference evidence="1" key="1">
    <citation type="journal article" date="2021" name="Open Biol.">
        <title>Shared evolutionary footprints suggest mitochondrial oxidative damage underlies multiple complex I losses in fungi.</title>
        <authorList>
            <person name="Schikora-Tamarit M.A."/>
            <person name="Marcet-Houben M."/>
            <person name="Nosek J."/>
            <person name="Gabaldon T."/>
        </authorList>
    </citation>
    <scope>NUCLEOTIDE SEQUENCE</scope>
    <source>
        <strain evidence="1">CBS6075</strain>
    </source>
</reference>
<proteinExistence type="predicted"/>
<gene>
    <name evidence="1" type="ORF">OGAPHI_002626</name>
</gene>
<name>A0A9P8T8C7_9ASCO</name>
<dbReference type="EMBL" id="JAEUBE010000158">
    <property type="protein sequence ID" value="KAH3668871.1"/>
    <property type="molecule type" value="Genomic_DNA"/>
</dbReference>
<accession>A0A9P8T8C7</accession>
<evidence type="ECO:0000313" key="1">
    <source>
        <dbReference type="EMBL" id="KAH3668871.1"/>
    </source>
</evidence>
<dbReference type="AlphaFoldDB" id="A0A9P8T8C7"/>
<comment type="caution">
    <text evidence="1">The sequence shown here is derived from an EMBL/GenBank/DDBJ whole genome shotgun (WGS) entry which is preliminary data.</text>
</comment>
<reference evidence="1" key="2">
    <citation type="submission" date="2021-01" db="EMBL/GenBank/DDBJ databases">
        <authorList>
            <person name="Schikora-Tamarit M.A."/>
        </authorList>
    </citation>
    <scope>NUCLEOTIDE SEQUENCE</scope>
    <source>
        <strain evidence="1">CBS6075</strain>
    </source>
</reference>
<protein>
    <submittedName>
        <fullName evidence="1">Uncharacterized protein</fullName>
    </submittedName>
</protein>
<evidence type="ECO:0000313" key="2">
    <source>
        <dbReference type="Proteomes" id="UP000769157"/>
    </source>
</evidence>
<organism evidence="1 2">
    <name type="scientific">Ogataea philodendri</name>
    <dbReference type="NCBI Taxonomy" id="1378263"/>
    <lineage>
        <taxon>Eukaryota</taxon>
        <taxon>Fungi</taxon>
        <taxon>Dikarya</taxon>
        <taxon>Ascomycota</taxon>
        <taxon>Saccharomycotina</taxon>
        <taxon>Pichiomycetes</taxon>
        <taxon>Pichiales</taxon>
        <taxon>Pichiaceae</taxon>
        <taxon>Ogataea</taxon>
    </lineage>
</organism>
<dbReference type="GeneID" id="70234593"/>
<sequence length="87" mass="9273">MTGGNVPNGSVPAYDLTYGENDSAGVAIEEVSSTRVGKSLSKYLATAISRFQLHTVKSRRTLSCSSSSLYEVNSLKFCNTDSCSGRN</sequence>